<sequence length="57" mass="6009">MLGLIALLCFLICSGVWLLMLFSGNKSGLLLGRSFESFMFASVGCAVAAAILLRIGI</sequence>
<protein>
    <submittedName>
        <fullName evidence="2">Uncharacterized protein</fullName>
    </submittedName>
</protein>
<evidence type="ECO:0000256" key="1">
    <source>
        <dbReference type="SAM" id="Phobius"/>
    </source>
</evidence>
<keyword evidence="3" id="KW-1185">Reference proteome</keyword>
<dbReference type="Proteomes" id="UP000199478">
    <property type="component" value="Unassembled WGS sequence"/>
</dbReference>
<dbReference type="EMBL" id="FOYP01000001">
    <property type="protein sequence ID" value="SFR43476.1"/>
    <property type="molecule type" value="Genomic_DNA"/>
</dbReference>
<dbReference type="RefSeq" id="WP_165615020.1">
    <property type="nucleotide sequence ID" value="NZ_FOYP01000001.1"/>
</dbReference>
<feature type="transmembrane region" description="Helical" evidence="1">
    <location>
        <begin position="34"/>
        <end position="53"/>
    </location>
</feature>
<dbReference type="AlphaFoldDB" id="A0A1I6GMX3"/>
<organism evidence="2 3">
    <name type="scientific">Yoonia tamlensis</name>
    <dbReference type="NCBI Taxonomy" id="390270"/>
    <lineage>
        <taxon>Bacteria</taxon>
        <taxon>Pseudomonadati</taxon>
        <taxon>Pseudomonadota</taxon>
        <taxon>Alphaproteobacteria</taxon>
        <taxon>Rhodobacterales</taxon>
        <taxon>Paracoccaceae</taxon>
        <taxon>Yoonia</taxon>
    </lineage>
</organism>
<keyword evidence="1" id="KW-1133">Transmembrane helix</keyword>
<proteinExistence type="predicted"/>
<keyword evidence="1" id="KW-0472">Membrane</keyword>
<keyword evidence="1" id="KW-0812">Transmembrane</keyword>
<reference evidence="3" key="1">
    <citation type="submission" date="2016-10" db="EMBL/GenBank/DDBJ databases">
        <authorList>
            <person name="Varghese N."/>
            <person name="Submissions S."/>
        </authorList>
    </citation>
    <scope>NUCLEOTIDE SEQUENCE [LARGE SCALE GENOMIC DNA]</scope>
    <source>
        <strain evidence="3">DSM 26879</strain>
    </source>
</reference>
<evidence type="ECO:0000313" key="2">
    <source>
        <dbReference type="EMBL" id="SFR43476.1"/>
    </source>
</evidence>
<accession>A0A1I6GMX3</accession>
<evidence type="ECO:0000313" key="3">
    <source>
        <dbReference type="Proteomes" id="UP000199478"/>
    </source>
</evidence>
<gene>
    <name evidence="2" type="ORF">SAMN04488005_1911</name>
</gene>
<name>A0A1I6GMX3_9RHOB</name>